<organism evidence="2 3">
    <name type="scientific">Paraburkholderia tropica</name>
    <dbReference type="NCBI Taxonomy" id="92647"/>
    <lineage>
        <taxon>Bacteria</taxon>
        <taxon>Pseudomonadati</taxon>
        <taxon>Pseudomonadota</taxon>
        <taxon>Betaproteobacteria</taxon>
        <taxon>Burkholderiales</taxon>
        <taxon>Burkholderiaceae</taxon>
        <taxon>Paraburkholderia</taxon>
    </lineage>
</organism>
<name>A0ABX5MVD7_9BURK</name>
<gene>
    <name evidence="2" type="ORF">C7400_102123</name>
</gene>
<proteinExistence type="predicted"/>
<keyword evidence="3" id="KW-1185">Reference proteome</keyword>
<dbReference type="SUPFAM" id="SSF46785">
    <property type="entry name" value="Winged helix' DNA-binding domain"/>
    <property type="match status" value="1"/>
</dbReference>
<sequence>MHTSDRSSPAQSFSALALEHDDCFAVRQAARHLSQLYERHLSAAGLTPTQFSLLGALGALGATDPADPAQGQPSLTMAQLARTMVMERTTLVRALRPLLRSGLVADLAVAKHSATDGEHAPQGADCRRRQVALTAAGRARLDEAGVHWRAAQDEFERRFGAQRAAWLRRELLRITRAV</sequence>
<comment type="caution">
    <text evidence="2">The sequence shown here is derived from an EMBL/GenBank/DDBJ whole genome shotgun (WGS) entry which is preliminary data.</text>
</comment>
<dbReference type="Proteomes" id="UP000247515">
    <property type="component" value="Unassembled WGS sequence"/>
</dbReference>
<dbReference type="InterPro" id="IPR000835">
    <property type="entry name" value="HTH_MarR-typ"/>
</dbReference>
<evidence type="ECO:0000313" key="2">
    <source>
        <dbReference type="EMBL" id="PXX19698.1"/>
    </source>
</evidence>
<reference evidence="2 3" key="1">
    <citation type="submission" date="2018-05" db="EMBL/GenBank/DDBJ databases">
        <title>Genomic Encyclopedia of Type Strains, Phase IV (KMG-V): Genome sequencing to study the core and pangenomes of soil and plant-associated prokaryotes.</title>
        <authorList>
            <person name="Whitman W."/>
        </authorList>
    </citation>
    <scope>NUCLEOTIDE SEQUENCE [LARGE SCALE GENOMIC DNA]</scope>
    <source>
        <strain evidence="2 3">SIr-6563</strain>
    </source>
</reference>
<feature type="domain" description="HTH marR-type" evidence="1">
    <location>
        <begin position="19"/>
        <end position="176"/>
    </location>
</feature>
<dbReference type="EMBL" id="QJJV01000002">
    <property type="protein sequence ID" value="PXX19698.1"/>
    <property type="molecule type" value="Genomic_DNA"/>
</dbReference>
<dbReference type="InterPro" id="IPR036388">
    <property type="entry name" value="WH-like_DNA-bd_sf"/>
</dbReference>
<dbReference type="PROSITE" id="PS50995">
    <property type="entry name" value="HTH_MARR_2"/>
    <property type="match status" value="1"/>
</dbReference>
<accession>A0ABX5MVD7</accession>
<dbReference type="Gene3D" id="1.10.10.10">
    <property type="entry name" value="Winged helix-like DNA-binding domain superfamily/Winged helix DNA-binding domain"/>
    <property type="match status" value="1"/>
</dbReference>
<dbReference type="SMART" id="SM00347">
    <property type="entry name" value="HTH_MARR"/>
    <property type="match status" value="1"/>
</dbReference>
<dbReference type="RefSeq" id="WP_110325759.1">
    <property type="nucleotide sequence ID" value="NZ_JAGIXD010000014.1"/>
</dbReference>
<evidence type="ECO:0000313" key="3">
    <source>
        <dbReference type="Proteomes" id="UP000247515"/>
    </source>
</evidence>
<protein>
    <submittedName>
        <fullName evidence="2">MarR family transcriptional regulator</fullName>
    </submittedName>
</protein>
<evidence type="ECO:0000259" key="1">
    <source>
        <dbReference type="PROSITE" id="PS50995"/>
    </source>
</evidence>
<dbReference type="InterPro" id="IPR036390">
    <property type="entry name" value="WH_DNA-bd_sf"/>
</dbReference>